<feature type="domain" description="3-dehydroquinate synthase C-terminal" evidence="12">
    <location>
        <begin position="338"/>
        <end position="479"/>
    </location>
</feature>
<evidence type="ECO:0000256" key="7">
    <source>
        <dbReference type="ARBA" id="ARBA00023141"/>
    </source>
</evidence>
<dbReference type="CDD" id="cd08195">
    <property type="entry name" value="DHQS"/>
    <property type="match status" value="1"/>
</dbReference>
<dbReference type="GO" id="GO:0003856">
    <property type="term" value="F:3-dehydroquinate synthase activity"/>
    <property type="evidence" value="ECO:0007669"/>
    <property type="project" value="UniProtKB-UniRule"/>
</dbReference>
<evidence type="ECO:0000256" key="3">
    <source>
        <dbReference type="ARBA" id="ARBA00004661"/>
    </source>
</evidence>
<dbReference type="Pfam" id="PF01202">
    <property type="entry name" value="SKI"/>
    <property type="match status" value="1"/>
</dbReference>
<accession>A0A1X7J5N3</accession>
<dbReference type="InterPro" id="IPR027417">
    <property type="entry name" value="P-loop_NTPase"/>
</dbReference>
<evidence type="ECO:0000259" key="11">
    <source>
        <dbReference type="Pfam" id="PF01761"/>
    </source>
</evidence>
<dbReference type="RefSeq" id="WP_085544170.1">
    <property type="nucleotide sequence ID" value="NZ_FXBB01000008.1"/>
</dbReference>
<keyword evidence="10" id="KW-0808">Transferase</keyword>
<dbReference type="Pfam" id="PF24621">
    <property type="entry name" value="DHQS_C"/>
    <property type="match status" value="1"/>
</dbReference>
<comment type="catalytic activity">
    <reaction evidence="10">
        <text>shikimate + ATP = 3-phosphoshikimate + ADP + H(+)</text>
        <dbReference type="Rhea" id="RHEA:13121"/>
        <dbReference type="ChEBI" id="CHEBI:15378"/>
        <dbReference type="ChEBI" id="CHEBI:30616"/>
        <dbReference type="ChEBI" id="CHEBI:36208"/>
        <dbReference type="ChEBI" id="CHEBI:145989"/>
        <dbReference type="ChEBI" id="CHEBI:456216"/>
        <dbReference type="EC" id="2.7.1.71"/>
    </reaction>
</comment>
<evidence type="ECO:0000256" key="1">
    <source>
        <dbReference type="ARBA" id="ARBA00001393"/>
    </source>
</evidence>
<keyword evidence="10" id="KW-0067">ATP-binding</keyword>
<dbReference type="SUPFAM" id="SSF52540">
    <property type="entry name" value="P-loop containing nucleoside triphosphate hydrolases"/>
    <property type="match status" value="1"/>
</dbReference>
<keyword evidence="5 10" id="KW-0028">Amino-acid biosynthesis</keyword>
<dbReference type="UniPathway" id="UPA00053">
    <property type="reaction ID" value="UER00088"/>
</dbReference>
<dbReference type="InterPro" id="IPR050071">
    <property type="entry name" value="Dehydroquinate_synthase"/>
</dbReference>
<comment type="cofactor">
    <cofactor evidence="2">
        <name>NAD(+)</name>
        <dbReference type="ChEBI" id="CHEBI:57540"/>
    </cofactor>
</comment>
<comment type="subunit">
    <text evidence="10">Monomer.</text>
</comment>
<feature type="binding site" evidence="10">
    <location>
        <begin position="13"/>
        <end position="18"/>
    </location>
    <ligand>
        <name>ATP</name>
        <dbReference type="ChEBI" id="CHEBI:30616"/>
    </ligand>
</feature>
<dbReference type="GO" id="GO:0009423">
    <property type="term" value="P:chorismate biosynthetic process"/>
    <property type="evidence" value="ECO:0007669"/>
    <property type="project" value="UniProtKB-UniRule"/>
</dbReference>
<evidence type="ECO:0000313" key="14">
    <source>
        <dbReference type="Proteomes" id="UP000193355"/>
    </source>
</evidence>
<evidence type="ECO:0000256" key="8">
    <source>
        <dbReference type="ARBA" id="ARBA00023239"/>
    </source>
</evidence>
<comment type="function">
    <text evidence="10">Catalyzes the specific phosphorylation of the 3-hydroxyl group of shikimic acid using ATP as a cosubstrate.</text>
</comment>
<evidence type="ECO:0000313" key="13">
    <source>
        <dbReference type="EMBL" id="SMG22211.1"/>
    </source>
</evidence>
<gene>
    <name evidence="10" type="primary">aroK</name>
    <name evidence="13" type="ORF">SAMN06275492_10823</name>
</gene>
<dbReference type="OrthoDB" id="9806583at2"/>
<evidence type="ECO:0000259" key="12">
    <source>
        <dbReference type="Pfam" id="PF24621"/>
    </source>
</evidence>
<keyword evidence="10" id="KW-0479">Metal-binding</keyword>
<keyword evidence="6" id="KW-0520">NAD</keyword>
<proteinExistence type="inferred from homology"/>
<feature type="binding site" evidence="10">
    <location>
        <position position="59"/>
    </location>
    <ligand>
        <name>substrate</name>
    </ligand>
</feature>
<feature type="domain" description="3-dehydroquinate synthase N-terminal" evidence="11">
    <location>
        <begin position="225"/>
        <end position="335"/>
    </location>
</feature>
<dbReference type="HAMAP" id="MF_00109">
    <property type="entry name" value="Shikimate_kinase"/>
    <property type="match status" value="1"/>
</dbReference>
<dbReference type="AlphaFoldDB" id="A0A1X7J5N3"/>
<dbReference type="InterPro" id="IPR031322">
    <property type="entry name" value="Shikimate/glucono_kinase"/>
</dbReference>
<keyword evidence="10" id="KW-0460">Magnesium</keyword>
<dbReference type="CDD" id="cd00464">
    <property type="entry name" value="SK"/>
    <property type="match status" value="1"/>
</dbReference>
<dbReference type="PRINTS" id="PR01100">
    <property type="entry name" value="SHIKIMTKNASE"/>
</dbReference>
<feature type="binding site" evidence="10">
    <location>
        <position position="17"/>
    </location>
    <ligand>
        <name>Mg(2+)</name>
        <dbReference type="ChEBI" id="CHEBI:18420"/>
    </ligand>
</feature>
<dbReference type="GO" id="GO:0004765">
    <property type="term" value="F:shikimate kinase activity"/>
    <property type="evidence" value="ECO:0007669"/>
    <property type="project" value="UniProtKB-UniRule"/>
</dbReference>
<dbReference type="GO" id="GO:0000287">
    <property type="term" value="F:magnesium ion binding"/>
    <property type="evidence" value="ECO:0007669"/>
    <property type="project" value="UniProtKB-UniRule"/>
</dbReference>
<comment type="catalytic activity">
    <reaction evidence="1">
        <text>7-phospho-2-dehydro-3-deoxy-D-arabino-heptonate = 3-dehydroquinate + phosphate</text>
        <dbReference type="Rhea" id="RHEA:21968"/>
        <dbReference type="ChEBI" id="CHEBI:32364"/>
        <dbReference type="ChEBI" id="CHEBI:43474"/>
        <dbReference type="ChEBI" id="CHEBI:58394"/>
        <dbReference type="EC" id="4.2.3.4"/>
    </reaction>
</comment>
<dbReference type="PANTHER" id="PTHR43622:SF7">
    <property type="entry name" value="3-DEHYDROQUINATE SYNTHASE, CHLOROPLASTIC"/>
    <property type="match status" value="1"/>
</dbReference>
<dbReference type="InterPro" id="IPR000623">
    <property type="entry name" value="Shikimate_kinase/TSH1"/>
</dbReference>
<feature type="binding site" evidence="10">
    <location>
        <position position="120"/>
    </location>
    <ligand>
        <name>ATP</name>
        <dbReference type="ChEBI" id="CHEBI:30616"/>
    </ligand>
</feature>
<keyword evidence="8" id="KW-0456">Lyase</keyword>
<reference evidence="14" key="1">
    <citation type="submission" date="2017-04" db="EMBL/GenBank/DDBJ databases">
        <authorList>
            <person name="Varghese N."/>
            <person name="Submissions S."/>
        </authorList>
    </citation>
    <scope>NUCLEOTIDE SEQUENCE [LARGE SCALE GENOMIC DNA]</scope>
    <source>
        <strain evidence="14">USBA 82</strain>
    </source>
</reference>
<dbReference type="GO" id="GO:0008652">
    <property type="term" value="P:amino acid biosynthetic process"/>
    <property type="evidence" value="ECO:0007669"/>
    <property type="project" value="UniProtKB-KW"/>
</dbReference>
<keyword evidence="10" id="KW-0547">Nucleotide-binding</keyword>
<comment type="pathway">
    <text evidence="3">Metabolic intermediate biosynthesis; chorismate biosynthesis; chorismate from D-erythrose 4-phosphate and phosphoenolpyruvate: step 2/7.</text>
</comment>
<comment type="cofactor">
    <cofactor evidence="10">
        <name>Mg(2+)</name>
        <dbReference type="ChEBI" id="CHEBI:18420"/>
    </cofactor>
    <text evidence="10">Binds 1 Mg(2+) ion per subunit.</text>
</comment>
<name>A0A1X7J5N3_9BACT</name>
<keyword evidence="14" id="KW-1185">Reference proteome</keyword>
<dbReference type="STRING" id="561720.SAMN06275492_10823"/>
<dbReference type="Pfam" id="PF01761">
    <property type="entry name" value="DHQ_synthase"/>
    <property type="match status" value="1"/>
</dbReference>
<feature type="binding site" evidence="10">
    <location>
        <position position="35"/>
    </location>
    <ligand>
        <name>substrate</name>
    </ligand>
</feature>
<dbReference type="InterPro" id="IPR030960">
    <property type="entry name" value="DHQS/DOIS_N"/>
</dbReference>
<comment type="similarity">
    <text evidence="10">Belongs to the shikimate kinase family.</text>
</comment>
<organism evidence="13 14">
    <name type="scientific">Dethiosulfovibrio salsuginis</name>
    <dbReference type="NCBI Taxonomy" id="561720"/>
    <lineage>
        <taxon>Bacteria</taxon>
        <taxon>Thermotogati</taxon>
        <taxon>Synergistota</taxon>
        <taxon>Synergistia</taxon>
        <taxon>Synergistales</taxon>
        <taxon>Dethiosulfovibrionaceae</taxon>
        <taxon>Dethiosulfovibrio</taxon>
    </lineage>
</organism>
<dbReference type="GO" id="GO:0005737">
    <property type="term" value="C:cytoplasm"/>
    <property type="evidence" value="ECO:0007669"/>
    <property type="project" value="UniProtKB-SubCell"/>
</dbReference>
<keyword evidence="4 10" id="KW-0963">Cytoplasm</keyword>
<comment type="caution">
    <text evidence="10">Lacks conserved residue(s) required for the propagation of feature annotation.</text>
</comment>
<evidence type="ECO:0000256" key="2">
    <source>
        <dbReference type="ARBA" id="ARBA00001911"/>
    </source>
</evidence>
<comment type="pathway">
    <text evidence="10">Metabolic intermediate biosynthesis; chorismate biosynthesis; chorismate from D-erythrose 4-phosphate and phosphoenolpyruvate: step 5/7.</text>
</comment>
<protein>
    <recommendedName>
        <fullName evidence="10">Shikimate kinase</fullName>
        <shortName evidence="10">SK</shortName>
        <ecNumber evidence="10">2.7.1.71</ecNumber>
    </recommendedName>
</protein>
<comment type="subcellular location">
    <subcellularLocation>
        <location evidence="10">Cytoplasm</location>
    </subcellularLocation>
</comment>
<feature type="binding site" evidence="10">
    <location>
        <position position="81"/>
    </location>
    <ligand>
        <name>substrate</name>
    </ligand>
</feature>
<evidence type="ECO:0000256" key="10">
    <source>
        <dbReference type="HAMAP-Rule" id="MF_00109"/>
    </source>
</evidence>
<dbReference type="GO" id="GO:0005524">
    <property type="term" value="F:ATP binding"/>
    <property type="evidence" value="ECO:0007669"/>
    <property type="project" value="UniProtKB-UniRule"/>
</dbReference>
<evidence type="ECO:0000256" key="9">
    <source>
        <dbReference type="ARBA" id="ARBA00023268"/>
    </source>
</evidence>
<dbReference type="NCBIfam" id="TIGR01357">
    <property type="entry name" value="aroB"/>
    <property type="match status" value="1"/>
</dbReference>
<dbReference type="EC" id="2.7.1.71" evidence="10"/>
<dbReference type="Gene3D" id="3.40.50.1970">
    <property type="match status" value="1"/>
</dbReference>
<evidence type="ECO:0000256" key="4">
    <source>
        <dbReference type="ARBA" id="ARBA00022490"/>
    </source>
</evidence>
<keyword evidence="9" id="KW-0511">Multifunctional enzyme</keyword>
<dbReference type="PANTHER" id="PTHR43622">
    <property type="entry name" value="3-DEHYDROQUINATE SYNTHASE"/>
    <property type="match status" value="1"/>
</dbReference>
<dbReference type="GO" id="GO:0009073">
    <property type="term" value="P:aromatic amino acid family biosynthetic process"/>
    <property type="evidence" value="ECO:0007669"/>
    <property type="project" value="UniProtKB-KW"/>
</dbReference>
<dbReference type="InterPro" id="IPR016037">
    <property type="entry name" value="DHQ_synth_AroB"/>
</dbReference>
<dbReference type="SUPFAM" id="SSF56796">
    <property type="entry name" value="Dehydroquinate synthase-like"/>
    <property type="match status" value="1"/>
</dbReference>
<evidence type="ECO:0000256" key="6">
    <source>
        <dbReference type="ARBA" id="ARBA00023027"/>
    </source>
</evidence>
<keyword evidence="7 10" id="KW-0057">Aromatic amino acid biosynthesis</keyword>
<dbReference type="Gene3D" id="3.40.50.300">
    <property type="entry name" value="P-loop containing nucleotide triphosphate hydrolases"/>
    <property type="match status" value="1"/>
</dbReference>
<keyword evidence="10" id="KW-0418">Kinase</keyword>
<evidence type="ECO:0000256" key="5">
    <source>
        <dbReference type="ARBA" id="ARBA00022605"/>
    </source>
</evidence>
<dbReference type="Proteomes" id="UP000193355">
    <property type="component" value="Unassembled WGS sequence"/>
</dbReference>
<sequence>MASGPIFLGGFMAAGKTSVGQALSSMTGIPFVDLDQMVESRAGTSVKDIFATLGEPCFRELESSCLKEAAHLGTVLVGLGGGVLKSRDNGELIRQRGKLVILDVSPEKVRERAANQPGKRPLLEQGDLESLWHSRRELYKEADLRVNTDDLTVDQVAMEVRSSLDLPSKEDHRRVLGNDCTGRVIVGRGMLPRLRELVSGGLYVVADEMTGSLFPAPEGIKGMSILPRGEDAKTLGQIERLYGDFAAAGVDRHDTVVAIGGGCVGDSAGFAAATWMRGLNLVQCPTTLLAQVDSSIGGKVGVNLPQGKNLVGAFHMPKLVLADVDCLSSMSWKDYRQGLAEVVKYGLGEDRSLFEFLEANSASLRDRCPTVLAEVVARCAAIKLDIVQEDQRETGARARLNLGHTVGHGLEAASDYRGWSHGDGVSVGMMVVTDLACRLELCSGETFHRLGGLLVSLGLPTRPDLPWSAIAPHVARDKKFKGGCPRLVLPDDRGTSVIWEGPISELERSYEEMFSLEVNLKDGS</sequence>
<dbReference type="Gene3D" id="1.20.1090.10">
    <property type="entry name" value="Dehydroquinate synthase-like - alpha domain"/>
    <property type="match status" value="1"/>
</dbReference>
<dbReference type="InterPro" id="IPR056179">
    <property type="entry name" value="DHQS_C"/>
</dbReference>
<feature type="binding site" evidence="10">
    <location>
        <position position="135"/>
    </location>
    <ligand>
        <name>substrate</name>
    </ligand>
</feature>
<dbReference type="EMBL" id="FXBB01000008">
    <property type="protein sequence ID" value="SMG22211.1"/>
    <property type="molecule type" value="Genomic_DNA"/>
</dbReference>